<dbReference type="EMBL" id="JJNZ01000014">
    <property type="protein sequence ID" value="KDC52334.1"/>
    <property type="molecule type" value="Genomic_DNA"/>
</dbReference>
<reference evidence="1 2" key="1">
    <citation type="submission" date="2014-04" db="EMBL/GenBank/DDBJ databases">
        <title>Pseudoalteromonas galatheae sp. nov., isolated from a deep-sea polychaete near Canal Concepcion, Chile.</title>
        <authorList>
            <person name="Machado H.R."/>
            <person name="Gram L."/>
            <person name="Vynne N.G."/>
        </authorList>
    </citation>
    <scope>NUCLEOTIDE SEQUENCE [LARGE SCALE GENOMIC DNA]</scope>
    <source>
        <strain evidence="1 2">KMM216</strain>
    </source>
</reference>
<gene>
    <name evidence="1" type="ORF">DC53_05235</name>
</gene>
<dbReference type="AlphaFoldDB" id="A0ABD3YBY4"/>
<dbReference type="Pfam" id="PF07277">
    <property type="entry name" value="SapC"/>
    <property type="match status" value="1"/>
</dbReference>
<sequence>MANHALLNNVEHQHLKINPARSTHLGDGVWYSETFVSEFRVAQAHYPIFFIKDDTTNTFSPVCLYGINKDENLFLVNQQQWQAHYIPLSMQRLPFAIATQNTMQNGVATQERMLSIDLDSPKVSIKQGINLFLEHGGNSDYLENIINVLDNLHHGLQENQPFIKTLIKHGLLESVSLELDLLNGLKHNLLGFYTINEDSLNQLSSDAIAQLHSQGYLASIYMIIASQVHVRDLVALKNEQLMLQKHAV</sequence>
<dbReference type="InterPro" id="IPR010836">
    <property type="entry name" value="SapC"/>
</dbReference>
<dbReference type="RefSeq" id="WP_007375186.1">
    <property type="nucleotide sequence ID" value="NZ_JJNZ01000014.1"/>
</dbReference>
<dbReference type="Proteomes" id="UP000027154">
    <property type="component" value="Unassembled WGS sequence"/>
</dbReference>
<evidence type="ECO:0000313" key="2">
    <source>
        <dbReference type="Proteomes" id="UP000027154"/>
    </source>
</evidence>
<organism evidence="1 2">
    <name type="scientific">Pseudoalteromonas fuliginea</name>
    <dbReference type="NCBI Taxonomy" id="1872678"/>
    <lineage>
        <taxon>Bacteria</taxon>
        <taxon>Pseudomonadati</taxon>
        <taxon>Pseudomonadota</taxon>
        <taxon>Gammaproteobacteria</taxon>
        <taxon>Alteromonadales</taxon>
        <taxon>Pseudoalteromonadaceae</taxon>
        <taxon>Pseudoalteromonas</taxon>
    </lineage>
</organism>
<proteinExistence type="predicted"/>
<evidence type="ECO:0000313" key="1">
    <source>
        <dbReference type="EMBL" id="KDC52334.1"/>
    </source>
</evidence>
<protein>
    <submittedName>
        <fullName evidence="1">Multidrug transporter</fullName>
    </submittedName>
</protein>
<accession>A0ABD3YBY4</accession>
<comment type="caution">
    <text evidence="1">The sequence shown here is derived from an EMBL/GenBank/DDBJ whole genome shotgun (WGS) entry which is preliminary data.</text>
</comment>
<name>A0ABD3YBY4_9GAMM</name>